<gene>
    <name evidence="3" type="ORF">Pepy6gene013</name>
</gene>
<protein>
    <submittedName>
        <fullName evidence="3">Gp013</fullName>
    </submittedName>
</protein>
<dbReference type="KEGG" id="vg:18565590"/>
<dbReference type="OrthoDB" id="25692at10239"/>
<evidence type="ECO:0000256" key="2">
    <source>
        <dbReference type="SAM" id="MobiDB-lite"/>
    </source>
</evidence>
<feature type="compositionally biased region" description="Gly residues" evidence="2">
    <location>
        <begin position="361"/>
        <end position="385"/>
    </location>
</feature>
<keyword evidence="4" id="KW-1185">Reference proteome</keyword>
<feature type="region of interest" description="Disordered" evidence="2">
    <location>
        <begin position="358"/>
        <end position="430"/>
    </location>
</feature>
<evidence type="ECO:0000313" key="4">
    <source>
        <dbReference type="Proteomes" id="UP000002347"/>
    </source>
</evidence>
<dbReference type="Proteomes" id="UP000002347">
    <property type="component" value="Segment"/>
</dbReference>
<dbReference type="Gene3D" id="3.90.1140.10">
    <property type="entry name" value="Cyclic phosphodiesterase"/>
    <property type="match status" value="1"/>
</dbReference>
<evidence type="ECO:0000256" key="1">
    <source>
        <dbReference type="SAM" id="Coils"/>
    </source>
</evidence>
<dbReference type="InterPro" id="IPR009097">
    <property type="entry name" value="Cyclic_Pdiesterase"/>
</dbReference>
<reference evidence="3 4" key="1">
    <citation type="journal article" date="2011" name="Appl. Environ. Microbiol.">
        <title>Genomic and functional analyses of Rhodococcus equi phages ReqiPepy6, ReqiPoco6, ReqiPine5, and ReqiDocB7.</title>
        <authorList>
            <person name="Summer E.J."/>
            <person name="Liu M."/>
            <person name="Gill J.J."/>
            <person name="Grant M."/>
            <person name="Chan-Cortes T.N."/>
            <person name="Ferguson L."/>
            <person name="Janes C."/>
            <person name="Lange K."/>
            <person name="Bertoli M."/>
            <person name="Moore C."/>
            <person name="Orchard R.C."/>
            <person name="Cohen N."/>
            <person name="Young R."/>
        </authorList>
    </citation>
    <scope>NUCLEOTIDE SEQUENCE [LARGE SCALE GENOMIC DNA]</scope>
</reference>
<dbReference type="GeneID" id="18565590"/>
<organism evidence="3 4">
    <name type="scientific">Rhodococcus phage ReqiPepy6</name>
    <dbReference type="NCBI Taxonomy" id="691965"/>
    <lineage>
        <taxon>Viruses</taxon>
        <taxon>Duplodnaviria</taxon>
        <taxon>Heunggongvirae</taxon>
        <taxon>Uroviricota</taxon>
        <taxon>Caudoviricetes</taxon>
        <taxon>Pepyhexavirus</taxon>
        <taxon>Pepyhexavirus pepy6</taxon>
    </lineage>
</organism>
<accession>D4P7C4</accession>
<keyword evidence="1" id="KW-0175">Coiled coil</keyword>
<feature type="compositionally biased region" description="Basic and acidic residues" evidence="2">
    <location>
        <begin position="408"/>
        <end position="417"/>
    </location>
</feature>
<dbReference type="EMBL" id="GU580941">
    <property type="protein sequence ID" value="ADD80904.1"/>
    <property type="molecule type" value="Genomic_DNA"/>
</dbReference>
<name>D4P7C4_9CAUD</name>
<dbReference type="RefSeq" id="YP_009017627.1">
    <property type="nucleotide sequence ID" value="NC_023735.1"/>
</dbReference>
<proteinExistence type="predicted"/>
<evidence type="ECO:0000313" key="3">
    <source>
        <dbReference type="EMBL" id="ADD80904.1"/>
    </source>
</evidence>
<dbReference type="Pfam" id="PF23847">
    <property type="entry name" value="DUF7211"/>
    <property type="match status" value="1"/>
</dbReference>
<dbReference type="SUPFAM" id="SSF55144">
    <property type="entry name" value="LigT-like"/>
    <property type="match status" value="1"/>
</dbReference>
<dbReference type="InterPro" id="IPR055635">
    <property type="entry name" value="DUF7211"/>
</dbReference>
<sequence length="531" mass="58407">MTENKTWCIVALPEEESPVWRESSEKVPHMTLLFLGEQDDPKKAEEIATFLQHAVNTSLTKFSMSVKDRGVLGEDDADVLFFDTKTVPQQLIEFRKFLLQDATIRSCYDSAFQYPSWTPHVTMGYPKTPAKKTNDPYPVRTVYFDRIALWVMDYDGPTFDLDWERGDYADPYSDSDQLSVPGELAMSSMPSPSNFRHLGVGGKHTPPRDPLAVALVPATQRAERSAIDIANNARYLQHYAAGKRFDDPADPVSQSYIRENQLAFLEHLNKMAGGTKFEKEKRRYDISTSPEGDWVLSTIDLLTHAGLVETRIRPITDDRGRIFKYALLSDAIEPGDIQGAMMHYGIKGMKWGVRRKAGADGTVGGSSGSSGGGDSGGSGGDGGGSPLSRLRQKQTTKQKIQQKINRPMTEDAKDAAAGRRTSGQHGTDALSNKELKALVERMNLEQQYAQLQANGKAKTARQAGQSYISEILQEQGKALIGEAINFAVKEGFKYAFDQARGGSGSGSGANQANAQRLTPLAIEAARRAITR</sequence>
<feature type="coiled-coil region" evidence="1">
    <location>
        <begin position="434"/>
        <end position="461"/>
    </location>
</feature>
<dbReference type="Pfam" id="PF13563">
    <property type="entry name" value="2_5_RNA_ligase2"/>
    <property type="match status" value="1"/>
</dbReference>